<name>A0A8R1UJR5_PRIPA</name>
<dbReference type="Proteomes" id="UP000005239">
    <property type="component" value="Unassembled WGS sequence"/>
</dbReference>
<accession>A0A8R1UJR5</accession>
<dbReference type="AlphaFoldDB" id="A0A8R1UJR5"/>
<dbReference type="EnsemblMetazoa" id="PPA30050.1">
    <property type="protein sequence ID" value="PPA30050.1"/>
    <property type="gene ID" value="WBGene00202918"/>
</dbReference>
<evidence type="ECO:0000313" key="2">
    <source>
        <dbReference type="Proteomes" id="UP000005239"/>
    </source>
</evidence>
<evidence type="ECO:0000313" key="1">
    <source>
        <dbReference type="EnsemblMetazoa" id="PPA30050.1"/>
    </source>
</evidence>
<organism evidence="1 2">
    <name type="scientific">Pristionchus pacificus</name>
    <name type="common">Parasitic nematode worm</name>
    <dbReference type="NCBI Taxonomy" id="54126"/>
    <lineage>
        <taxon>Eukaryota</taxon>
        <taxon>Metazoa</taxon>
        <taxon>Ecdysozoa</taxon>
        <taxon>Nematoda</taxon>
        <taxon>Chromadorea</taxon>
        <taxon>Rhabditida</taxon>
        <taxon>Rhabditina</taxon>
        <taxon>Diplogasteromorpha</taxon>
        <taxon>Diplogasteroidea</taxon>
        <taxon>Neodiplogasteridae</taxon>
        <taxon>Pristionchus</taxon>
    </lineage>
</organism>
<sequence length="83" mass="9514">EFQSTVTNLNGFLVLVERGCAEECIPGCEAHGFGLFWQECTRCCNSSLCNEWDGREYYKPNESSRNIGWTLLVAVCLLQKWMK</sequence>
<proteinExistence type="predicted"/>
<protein>
    <recommendedName>
        <fullName evidence="3">Snake toxin/toxin-like domain-containing protein</fullName>
    </recommendedName>
</protein>
<keyword evidence="2" id="KW-1185">Reference proteome</keyword>
<gene>
    <name evidence="1" type="primary">WBGene00202918</name>
</gene>
<reference evidence="1" key="2">
    <citation type="submission" date="2022-06" db="UniProtKB">
        <authorList>
            <consortium name="EnsemblMetazoa"/>
        </authorList>
    </citation>
    <scope>IDENTIFICATION</scope>
    <source>
        <strain evidence="1">PS312</strain>
    </source>
</reference>
<dbReference type="OrthoDB" id="5834205at2759"/>
<reference evidence="2" key="1">
    <citation type="journal article" date="2008" name="Nat. Genet.">
        <title>The Pristionchus pacificus genome provides a unique perspective on nematode lifestyle and parasitism.</title>
        <authorList>
            <person name="Dieterich C."/>
            <person name="Clifton S.W."/>
            <person name="Schuster L.N."/>
            <person name="Chinwalla A."/>
            <person name="Delehaunty K."/>
            <person name="Dinkelacker I."/>
            <person name="Fulton L."/>
            <person name="Fulton R."/>
            <person name="Godfrey J."/>
            <person name="Minx P."/>
            <person name="Mitreva M."/>
            <person name="Roeseler W."/>
            <person name="Tian H."/>
            <person name="Witte H."/>
            <person name="Yang S.P."/>
            <person name="Wilson R.K."/>
            <person name="Sommer R.J."/>
        </authorList>
    </citation>
    <scope>NUCLEOTIDE SEQUENCE [LARGE SCALE GENOMIC DNA]</scope>
    <source>
        <strain evidence="2">PS312</strain>
    </source>
</reference>
<evidence type="ECO:0008006" key="3">
    <source>
        <dbReference type="Google" id="ProtNLM"/>
    </source>
</evidence>
<dbReference type="InterPro" id="IPR045860">
    <property type="entry name" value="Snake_toxin-like_sf"/>
</dbReference>
<dbReference type="SUPFAM" id="SSF57302">
    <property type="entry name" value="Snake toxin-like"/>
    <property type="match status" value="1"/>
</dbReference>